<dbReference type="AlphaFoldDB" id="A0A6A4VD19"/>
<name>A0A6A4VD19_AMPAM</name>
<comment type="caution">
    <text evidence="2">The sequence shown here is derived from an EMBL/GenBank/DDBJ whole genome shotgun (WGS) entry which is preliminary data.</text>
</comment>
<dbReference type="EMBL" id="VIIS01002031">
    <property type="protein sequence ID" value="KAF0289434.1"/>
    <property type="molecule type" value="Genomic_DNA"/>
</dbReference>
<sequence>MSTLSCKPVLPNDTAYVLLAGFEHGQTSDDDVLPAPAAPLPPPEPPACPVEFTNAGVIINGQSSLRRQPRRSTRAVWFSELSPRVFRYPSESTLLEAQPPEPEAPRSETEATTGSDEDWNGTQESDRPAPSQRLLGSSLPANPAAKPSTLSTYTSSRLATEEAAAFQLGVTRASRPPAPSVPAPAPPSAPAPAQPDEEEDAAWSAETTADMLF</sequence>
<dbReference type="Proteomes" id="UP000440578">
    <property type="component" value="Unassembled WGS sequence"/>
</dbReference>
<dbReference type="OrthoDB" id="6517071at2759"/>
<feature type="compositionally biased region" description="Polar residues" evidence="1">
    <location>
        <begin position="148"/>
        <end position="158"/>
    </location>
</feature>
<keyword evidence="3" id="KW-1185">Reference proteome</keyword>
<feature type="region of interest" description="Disordered" evidence="1">
    <location>
        <begin position="91"/>
        <end position="213"/>
    </location>
</feature>
<feature type="compositionally biased region" description="Pro residues" evidence="1">
    <location>
        <begin position="176"/>
        <end position="193"/>
    </location>
</feature>
<proteinExistence type="predicted"/>
<reference evidence="2 3" key="1">
    <citation type="submission" date="2019-07" db="EMBL/GenBank/DDBJ databases">
        <title>Draft genome assembly of a fouling barnacle, Amphibalanus amphitrite (Darwin, 1854): The first reference genome for Thecostraca.</title>
        <authorList>
            <person name="Kim W."/>
        </authorList>
    </citation>
    <scope>NUCLEOTIDE SEQUENCE [LARGE SCALE GENOMIC DNA]</scope>
    <source>
        <strain evidence="2">SNU_AA5</strain>
        <tissue evidence="2">Soma without cirri and trophi</tissue>
    </source>
</reference>
<evidence type="ECO:0000313" key="2">
    <source>
        <dbReference type="EMBL" id="KAF0289434.1"/>
    </source>
</evidence>
<protein>
    <submittedName>
        <fullName evidence="2">Uncharacterized protein</fullName>
    </submittedName>
</protein>
<evidence type="ECO:0000313" key="3">
    <source>
        <dbReference type="Proteomes" id="UP000440578"/>
    </source>
</evidence>
<accession>A0A6A4VD19</accession>
<evidence type="ECO:0000256" key="1">
    <source>
        <dbReference type="SAM" id="MobiDB-lite"/>
    </source>
</evidence>
<gene>
    <name evidence="2" type="ORF">FJT64_001265</name>
</gene>
<organism evidence="2 3">
    <name type="scientific">Amphibalanus amphitrite</name>
    <name type="common">Striped barnacle</name>
    <name type="synonym">Balanus amphitrite</name>
    <dbReference type="NCBI Taxonomy" id="1232801"/>
    <lineage>
        <taxon>Eukaryota</taxon>
        <taxon>Metazoa</taxon>
        <taxon>Ecdysozoa</taxon>
        <taxon>Arthropoda</taxon>
        <taxon>Crustacea</taxon>
        <taxon>Multicrustacea</taxon>
        <taxon>Cirripedia</taxon>
        <taxon>Thoracica</taxon>
        <taxon>Thoracicalcarea</taxon>
        <taxon>Balanomorpha</taxon>
        <taxon>Balanoidea</taxon>
        <taxon>Balanidae</taxon>
        <taxon>Amphibalaninae</taxon>
        <taxon>Amphibalanus</taxon>
    </lineage>
</organism>